<evidence type="ECO:0000256" key="3">
    <source>
        <dbReference type="ARBA" id="ARBA00022525"/>
    </source>
</evidence>
<dbReference type="Gene3D" id="1.10.238.20">
    <property type="entry name" value="Pheromone/general odorant binding protein domain"/>
    <property type="match status" value="1"/>
</dbReference>
<evidence type="ECO:0000256" key="1">
    <source>
        <dbReference type="ARBA" id="ARBA00004613"/>
    </source>
</evidence>
<dbReference type="GO" id="GO:0005549">
    <property type="term" value="F:odorant binding"/>
    <property type="evidence" value="ECO:0007669"/>
    <property type="project" value="InterPro"/>
</dbReference>
<keyword evidence="4 5" id="KW-0732">Signal</keyword>
<gene>
    <name evidence="6" type="primary">OBP1</name>
</gene>
<dbReference type="SMART" id="SM00708">
    <property type="entry name" value="PhBP"/>
    <property type="match status" value="1"/>
</dbReference>
<comment type="subcellular location">
    <subcellularLocation>
        <location evidence="1">Secreted</location>
    </subcellularLocation>
</comment>
<dbReference type="PANTHER" id="PTHR11857:SF43">
    <property type="entry name" value="GEO07291P1-RELATED"/>
    <property type="match status" value="1"/>
</dbReference>
<dbReference type="InterPro" id="IPR036728">
    <property type="entry name" value="PBP_GOBP_sf"/>
</dbReference>
<protein>
    <submittedName>
        <fullName evidence="6">Odorant binding protein 1</fullName>
    </submittedName>
</protein>
<dbReference type="GO" id="GO:0005615">
    <property type="term" value="C:extracellular space"/>
    <property type="evidence" value="ECO:0007669"/>
    <property type="project" value="TreeGrafter"/>
</dbReference>
<evidence type="ECO:0000313" key="6">
    <source>
        <dbReference type="EMBL" id="QNC49766.1"/>
    </source>
</evidence>
<keyword evidence="3" id="KW-0964">Secreted</keyword>
<comment type="similarity">
    <text evidence="2">Belongs to the PBP/GOBP family.</text>
</comment>
<feature type="signal peptide" evidence="5">
    <location>
        <begin position="1"/>
        <end position="17"/>
    </location>
</feature>
<evidence type="ECO:0000256" key="5">
    <source>
        <dbReference type="SAM" id="SignalP"/>
    </source>
</evidence>
<evidence type="ECO:0000256" key="2">
    <source>
        <dbReference type="ARBA" id="ARBA00008098"/>
    </source>
</evidence>
<feature type="chain" id="PRO_5028865978" evidence="5">
    <location>
        <begin position="18"/>
        <end position="134"/>
    </location>
</feature>
<evidence type="ECO:0000256" key="4">
    <source>
        <dbReference type="ARBA" id="ARBA00022729"/>
    </source>
</evidence>
<dbReference type="Pfam" id="PF01395">
    <property type="entry name" value="PBP_GOBP"/>
    <property type="match status" value="1"/>
</dbReference>
<proteinExistence type="evidence at transcript level"/>
<dbReference type="SUPFAM" id="SSF47565">
    <property type="entry name" value="Insect pheromone/odorant-binding proteins"/>
    <property type="match status" value="1"/>
</dbReference>
<dbReference type="InterPro" id="IPR006170">
    <property type="entry name" value="PBP/GOBP"/>
</dbReference>
<reference evidence="6" key="1">
    <citation type="submission" date="2020-01" db="EMBL/GenBank/DDBJ databases">
        <authorList>
            <person name="Zhong Y."/>
        </authorList>
    </citation>
    <scope>NUCLEOTIDE SEQUENCE</scope>
</reference>
<dbReference type="GO" id="GO:0007608">
    <property type="term" value="P:sensory perception of smell"/>
    <property type="evidence" value="ECO:0007669"/>
    <property type="project" value="TreeGrafter"/>
</dbReference>
<dbReference type="CDD" id="cd23992">
    <property type="entry name" value="PBP_GOBP"/>
    <property type="match status" value="1"/>
</dbReference>
<dbReference type="FunFam" id="1.10.238.20:FF:000001">
    <property type="entry name" value="General odorant-binding protein lush"/>
    <property type="match status" value="1"/>
</dbReference>
<sequence>MKFFIAVFALCIVGALGALTDEQKAKLKEHKEHCFTETGVDPAVVENVKKGQFVQDPKLACFTACVMKRIGVMNANGSINEEVARAKLPATVSVEKAAEILGSCKSLKGANDCETAVMVFKCYMQHGKVNILAF</sequence>
<name>A0A7G6J4J7_9HYME</name>
<accession>A0A7G6J4J7</accession>
<dbReference type="AlphaFoldDB" id="A0A7G6J4J7"/>
<dbReference type="EMBL" id="MN923521">
    <property type="protein sequence ID" value="QNC49766.1"/>
    <property type="molecule type" value="mRNA"/>
</dbReference>
<organism evidence="6">
    <name type="scientific">Trissolcus japonicus</name>
    <dbReference type="NCBI Taxonomy" id="1388796"/>
    <lineage>
        <taxon>Eukaryota</taxon>
        <taxon>Metazoa</taxon>
        <taxon>Ecdysozoa</taxon>
        <taxon>Arthropoda</taxon>
        <taxon>Hexapoda</taxon>
        <taxon>Insecta</taxon>
        <taxon>Pterygota</taxon>
        <taxon>Neoptera</taxon>
        <taxon>Endopterygota</taxon>
        <taxon>Hymenoptera</taxon>
        <taxon>Apocrita</taxon>
        <taxon>Proctotrupomorpha</taxon>
        <taxon>Platygastroidea</taxon>
        <taxon>Scelionidae</taxon>
        <taxon>Telenominae</taxon>
        <taxon>Trissolcus</taxon>
    </lineage>
</organism>
<dbReference type="PANTHER" id="PTHR11857">
    <property type="entry name" value="ODORANT BINDING PROTEIN-RELATED"/>
    <property type="match status" value="1"/>
</dbReference>